<proteinExistence type="predicted"/>
<dbReference type="Gene3D" id="3.40.250.10">
    <property type="entry name" value="Rhodanese-like domain"/>
    <property type="match status" value="1"/>
</dbReference>
<name>A0A5B8V956_9BACT</name>
<dbReference type="KEGG" id="pgin:FRZ67_06010"/>
<evidence type="ECO:0000313" key="3">
    <source>
        <dbReference type="Proteomes" id="UP000321533"/>
    </source>
</evidence>
<dbReference type="CDD" id="cd00158">
    <property type="entry name" value="RHOD"/>
    <property type="match status" value="1"/>
</dbReference>
<dbReference type="SUPFAM" id="SSF52821">
    <property type="entry name" value="Rhodanese/Cell cycle control phosphatase"/>
    <property type="match status" value="1"/>
</dbReference>
<dbReference type="OrthoDB" id="9808735at2"/>
<dbReference type="InterPro" id="IPR001763">
    <property type="entry name" value="Rhodanese-like_dom"/>
</dbReference>
<dbReference type="SMART" id="SM00450">
    <property type="entry name" value="RHOD"/>
    <property type="match status" value="1"/>
</dbReference>
<dbReference type="EMBL" id="CP042435">
    <property type="protein sequence ID" value="QEC66878.1"/>
    <property type="molecule type" value="Genomic_DNA"/>
</dbReference>
<dbReference type="PANTHER" id="PTHR43031">
    <property type="entry name" value="FAD-DEPENDENT OXIDOREDUCTASE"/>
    <property type="match status" value="1"/>
</dbReference>
<dbReference type="RefSeq" id="WP_147188678.1">
    <property type="nucleotide sequence ID" value="NZ_CP042435.1"/>
</dbReference>
<dbReference type="InterPro" id="IPR036873">
    <property type="entry name" value="Rhodanese-like_dom_sf"/>
</dbReference>
<sequence length="102" mass="11422">MQTTTVEALKARLDNGEVVNLLDVREDHERADFNIGGTHIPLGKIQAMQLDDIEDWKDQEVIVYCRSGNRSGMASLFLEQAGFKNPVNLTGGMLAWQEKFGK</sequence>
<protein>
    <submittedName>
        <fullName evidence="2">Rhodanese-like domain-containing protein</fullName>
    </submittedName>
</protein>
<organism evidence="2 3">
    <name type="scientific">Panacibacter ginsenosidivorans</name>
    <dbReference type="NCBI Taxonomy" id="1813871"/>
    <lineage>
        <taxon>Bacteria</taxon>
        <taxon>Pseudomonadati</taxon>
        <taxon>Bacteroidota</taxon>
        <taxon>Chitinophagia</taxon>
        <taxon>Chitinophagales</taxon>
        <taxon>Chitinophagaceae</taxon>
        <taxon>Panacibacter</taxon>
    </lineage>
</organism>
<dbReference type="Pfam" id="PF00581">
    <property type="entry name" value="Rhodanese"/>
    <property type="match status" value="1"/>
</dbReference>
<keyword evidence="3" id="KW-1185">Reference proteome</keyword>
<evidence type="ECO:0000313" key="2">
    <source>
        <dbReference type="EMBL" id="QEC66878.1"/>
    </source>
</evidence>
<gene>
    <name evidence="2" type="ORF">FRZ67_06010</name>
</gene>
<dbReference type="InterPro" id="IPR050229">
    <property type="entry name" value="GlpE_sulfurtransferase"/>
</dbReference>
<accession>A0A5B8V956</accession>
<dbReference type="AlphaFoldDB" id="A0A5B8V956"/>
<reference evidence="2 3" key="1">
    <citation type="journal article" date="2016" name="Int. J. Syst. Evol. Microbiol.">
        <title>Panacibacter ginsenosidivorans gen. nov., sp. nov., with ginsenoside converting activity isolated from soil of a ginseng field.</title>
        <authorList>
            <person name="Siddiqi M.Z."/>
            <person name="Muhammad Shafi S."/>
            <person name="Choi K.D."/>
            <person name="Im W.T."/>
        </authorList>
    </citation>
    <scope>NUCLEOTIDE SEQUENCE [LARGE SCALE GENOMIC DNA]</scope>
    <source>
        <strain evidence="2 3">Gsoil1550</strain>
    </source>
</reference>
<feature type="domain" description="Rhodanese" evidence="1">
    <location>
        <begin position="15"/>
        <end position="101"/>
    </location>
</feature>
<dbReference type="Proteomes" id="UP000321533">
    <property type="component" value="Chromosome"/>
</dbReference>
<dbReference type="PROSITE" id="PS50206">
    <property type="entry name" value="RHODANESE_3"/>
    <property type="match status" value="1"/>
</dbReference>
<evidence type="ECO:0000259" key="1">
    <source>
        <dbReference type="PROSITE" id="PS50206"/>
    </source>
</evidence>
<dbReference type="PANTHER" id="PTHR43031:SF17">
    <property type="entry name" value="SULFURTRANSFERASE YTWF-RELATED"/>
    <property type="match status" value="1"/>
</dbReference>